<gene>
    <name evidence="1" type="ordered locus">THA_789</name>
</gene>
<dbReference type="AlphaFoldDB" id="B7IGN7"/>
<dbReference type="KEGG" id="taf:THA_789"/>
<dbReference type="HOGENOM" id="CLU_3085724_0_0_0"/>
<evidence type="ECO:0000313" key="2">
    <source>
        <dbReference type="Proteomes" id="UP000002453"/>
    </source>
</evidence>
<proteinExistence type="predicted"/>
<keyword evidence="2" id="KW-1185">Reference proteome</keyword>
<sequence length="52" mass="5939">MLFEKCIVIFLSVSLSGVSPMGGWGDGMVWCPCWLFHFFTFFQEGVLLLKHP</sequence>
<dbReference type="Proteomes" id="UP000002453">
    <property type="component" value="Chromosome"/>
</dbReference>
<dbReference type="EMBL" id="CP001185">
    <property type="protein sequence ID" value="ACJ75251.1"/>
    <property type="molecule type" value="Genomic_DNA"/>
</dbReference>
<reference evidence="1 2" key="1">
    <citation type="journal article" date="2009" name="J. Bacteriol.">
        <title>The genome of Thermosipho africanus TCF52B: lateral genetic connections to the Firmicutes and Archaea.</title>
        <authorList>
            <person name="Nesboe C.L."/>
            <person name="Bapteste E."/>
            <person name="Curtis B."/>
            <person name="Dahle H."/>
            <person name="Lopez P."/>
            <person name="Macleod D."/>
            <person name="Dlutek M."/>
            <person name="Bowman S."/>
            <person name="Zhaxybayeva O."/>
            <person name="Birkeland N.-K."/>
            <person name="Doolittle W.F."/>
        </authorList>
    </citation>
    <scope>NUCLEOTIDE SEQUENCE [LARGE SCALE GENOMIC DNA]</scope>
    <source>
        <strain evidence="1 2">TCF52B</strain>
    </source>
</reference>
<accession>B7IGN7</accession>
<protein>
    <submittedName>
        <fullName evidence="1">Uncharacterized protein</fullName>
    </submittedName>
</protein>
<organism evidence="1 2">
    <name type="scientific">Thermosipho africanus (strain TCF52B)</name>
    <dbReference type="NCBI Taxonomy" id="484019"/>
    <lineage>
        <taxon>Bacteria</taxon>
        <taxon>Thermotogati</taxon>
        <taxon>Thermotogota</taxon>
        <taxon>Thermotogae</taxon>
        <taxon>Thermotogales</taxon>
        <taxon>Fervidobacteriaceae</taxon>
        <taxon>Thermosipho</taxon>
    </lineage>
</organism>
<evidence type="ECO:0000313" key="1">
    <source>
        <dbReference type="EMBL" id="ACJ75251.1"/>
    </source>
</evidence>
<name>B7IGN7_THEAB</name>